<sequence>MSNKRIHLIIGPLLFFILINLPFEGLSKEGLAVLACTVWVAYWWITEALELAVTSLLPIVIFPLSNAAPIAEVTSAYGHPFIFLFMGGFIIGLAIQKWDLHKRIAYKIIGVMGTGEKKVILGFLIATAFLSMWLSNTATAIMLLPIGMSVIGHFKNIQPFSKNLMLSIAYGASIGGMGTLIGSPPNIIFAGIVQNSLGIEITFLNWMIFALPLSCILLLVTWLYLTRYKVVRGKEIKITLEPLPPMSTAERRVLIVFVLVAIMWITRSFLLVKLWPMLDDTIVAIFCALLLFLIPARKGSSERLMSWDVAKELPWSVLLIFGAGLAIASGFSQTDLTTWLGFQLQNVQVLPATLFIFIVIAGINILTEITSNTATASMMLPVLIALGAGMGADLIGLLAGATMASSCAFMLPVATPPNAIVFSSGYVELKDMLRSGAFLNVMSIIIIYLFVLFGANLLAV</sequence>
<dbReference type="PROSITE" id="PS01271">
    <property type="entry name" value="NA_SULFATE"/>
    <property type="match status" value="1"/>
</dbReference>
<dbReference type="EMBL" id="JACNYK010000002">
    <property type="protein sequence ID" value="MBD1425533.1"/>
    <property type="molecule type" value="Genomic_DNA"/>
</dbReference>
<dbReference type="RefSeq" id="WP_190308689.1">
    <property type="nucleotide sequence ID" value="NZ_JACNYK010000002.1"/>
</dbReference>
<comment type="subcellular location">
    <subcellularLocation>
        <location evidence="1">Membrane</location>
        <topology evidence="1">Multi-pass membrane protein</topology>
    </subcellularLocation>
</comment>
<evidence type="ECO:0000313" key="8">
    <source>
        <dbReference type="Proteomes" id="UP000606494"/>
    </source>
</evidence>
<dbReference type="NCBIfam" id="TIGR00785">
    <property type="entry name" value="dass"/>
    <property type="match status" value="1"/>
</dbReference>
<comment type="caution">
    <text evidence="7">The sequence shown here is derived from an EMBL/GenBank/DDBJ whole genome shotgun (WGS) entry which is preliminary data.</text>
</comment>
<keyword evidence="3 6" id="KW-0812">Transmembrane</keyword>
<protein>
    <submittedName>
        <fullName evidence="7">DASS family sodium-coupled anion symporter</fullName>
    </submittedName>
</protein>
<proteinExistence type="predicted"/>
<feature type="transmembrane region" description="Helical" evidence="6">
    <location>
        <begin position="6"/>
        <end position="23"/>
    </location>
</feature>
<evidence type="ECO:0000256" key="4">
    <source>
        <dbReference type="ARBA" id="ARBA00022989"/>
    </source>
</evidence>
<dbReference type="PANTHER" id="PTHR10283">
    <property type="entry name" value="SOLUTE CARRIER FAMILY 13 MEMBER"/>
    <property type="match status" value="1"/>
</dbReference>
<organism evidence="7 8">
    <name type="scientific">Sphingobacterium arenae</name>
    <dbReference type="NCBI Taxonomy" id="1280598"/>
    <lineage>
        <taxon>Bacteria</taxon>
        <taxon>Pseudomonadati</taxon>
        <taxon>Bacteroidota</taxon>
        <taxon>Sphingobacteriia</taxon>
        <taxon>Sphingobacteriales</taxon>
        <taxon>Sphingobacteriaceae</taxon>
        <taxon>Sphingobacterium</taxon>
    </lineage>
</organism>
<feature type="transmembrane region" description="Helical" evidence="6">
    <location>
        <begin position="437"/>
        <end position="459"/>
    </location>
</feature>
<feature type="transmembrane region" description="Helical" evidence="6">
    <location>
        <begin position="379"/>
        <end position="401"/>
    </location>
</feature>
<dbReference type="Pfam" id="PF00939">
    <property type="entry name" value="Na_sulph_symp"/>
    <property type="match status" value="1"/>
</dbReference>
<keyword evidence="2" id="KW-0813">Transport</keyword>
<feature type="transmembrane region" description="Helical" evidence="6">
    <location>
        <begin position="164"/>
        <end position="183"/>
    </location>
</feature>
<feature type="transmembrane region" description="Helical" evidence="6">
    <location>
        <begin position="203"/>
        <end position="225"/>
    </location>
</feature>
<evidence type="ECO:0000256" key="2">
    <source>
        <dbReference type="ARBA" id="ARBA00022448"/>
    </source>
</evidence>
<evidence type="ECO:0000256" key="5">
    <source>
        <dbReference type="ARBA" id="ARBA00023136"/>
    </source>
</evidence>
<dbReference type="InterPro" id="IPR001898">
    <property type="entry name" value="SLC13A/DASS"/>
</dbReference>
<evidence type="ECO:0000313" key="7">
    <source>
        <dbReference type="EMBL" id="MBD1425533.1"/>
    </source>
</evidence>
<name>A0ABR7Y2N0_9SPHI</name>
<gene>
    <name evidence="7" type="ORF">H8B17_08075</name>
</gene>
<evidence type="ECO:0000256" key="3">
    <source>
        <dbReference type="ARBA" id="ARBA00022692"/>
    </source>
</evidence>
<feature type="transmembrane region" description="Helical" evidence="6">
    <location>
        <begin position="281"/>
        <end position="297"/>
    </location>
</feature>
<feature type="transmembrane region" description="Helical" evidence="6">
    <location>
        <begin position="349"/>
        <end position="367"/>
    </location>
</feature>
<dbReference type="CDD" id="cd01115">
    <property type="entry name" value="SLC13_permease"/>
    <property type="match status" value="1"/>
</dbReference>
<keyword evidence="4 6" id="KW-1133">Transmembrane helix</keyword>
<accession>A0ABR7Y2N0</accession>
<feature type="transmembrane region" description="Helical" evidence="6">
    <location>
        <begin position="253"/>
        <end position="275"/>
    </location>
</feature>
<feature type="transmembrane region" description="Helical" evidence="6">
    <location>
        <begin position="119"/>
        <end position="144"/>
    </location>
</feature>
<keyword evidence="5 6" id="KW-0472">Membrane</keyword>
<reference evidence="7 8" key="1">
    <citation type="submission" date="2020-08" db="EMBL/GenBank/DDBJ databases">
        <title>Sphingobacterium sp. DN00404 isolated from aquaculture water.</title>
        <authorList>
            <person name="Zhang M."/>
        </authorList>
    </citation>
    <scope>NUCLEOTIDE SEQUENCE [LARGE SCALE GENOMIC DNA]</scope>
    <source>
        <strain evidence="7 8">KCTC 32294</strain>
    </source>
</reference>
<dbReference type="PANTHER" id="PTHR10283:SF82">
    <property type="entry name" value="SOLUTE CARRIER FAMILY 13 MEMBER 2"/>
    <property type="match status" value="1"/>
</dbReference>
<dbReference type="InterPro" id="IPR031312">
    <property type="entry name" value="Na/sul_symport_CS"/>
</dbReference>
<evidence type="ECO:0000256" key="1">
    <source>
        <dbReference type="ARBA" id="ARBA00004141"/>
    </source>
</evidence>
<dbReference type="Proteomes" id="UP000606494">
    <property type="component" value="Unassembled WGS sequence"/>
</dbReference>
<feature type="transmembrane region" description="Helical" evidence="6">
    <location>
        <begin position="309"/>
        <end position="329"/>
    </location>
</feature>
<feature type="transmembrane region" description="Helical" evidence="6">
    <location>
        <begin position="81"/>
        <end position="99"/>
    </location>
</feature>
<evidence type="ECO:0000256" key="6">
    <source>
        <dbReference type="SAM" id="Phobius"/>
    </source>
</evidence>
<keyword evidence="8" id="KW-1185">Reference proteome</keyword>